<feature type="transmembrane region" description="Helical" evidence="1">
    <location>
        <begin position="33"/>
        <end position="51"/>
    </location>
</feature>
<feature type="transmembrane region" description="Helical" evidence="1">
    <location>
        <begin position="7"/>
        <end position="27"/>
    </location>
</feature>
<protein>
    <submittedName>
        <fullName evidence="2">Uncharacterized protein</fullName>
    </submittedName>
</protein>
<organism evidence="2">
    <name type="scientific">viral metagenome</name>
    <dbReference type="NCBI Taxonomy" id="1070528"/>
    <lineage>
        <taxon>unclassified sequences</taxon>
        <taxon>metagenomes</taxon>
        <taxon>organismal metagenomes</taxon>
    </lineage>
</organism>
<dbReference type="EMBL" id="MN740711">
    <property type="protein sequence ID" value="QHU09381.1"/>
    <property type="molecule type" value="Genomic_DNA"/>
</dbReference>
<name>A0A6C0JWS7_9ZZZZ</name>
<keyword evidence="1" id="KW-0472">Membrane</keyword>
<evidence type="ECO:0000256" key="1">
    <source>
        <dbReference type="SAM" id="Phobius"/>
    </source>
</evidence>
<keyword evidence="1" id="KW-0812">Transmembrane</keyword>
<keyword evidence="1" id="KW-1133">Transmembrane helix</keyword>
<reference evidence="2" key="1">
    <citation type="journal article" date="2020" name="Nature">
        <title>Giant virus diversity and host interactions through global metagenomics.</title>
        <authorList>
            <person name="Schulz F."/>
            <person name="Roux S."/>
            <person name="Paez-Espino D."/>
            <person name="Jungbluth S."/>
            <person name="Walsh D.A."/>
            <person name="Denef V.J."/>
            <person name="McMahon K.D."/>
            <person name="Konstantinidis K.T."/>
            <person name="Eloe-Fadrosh E.A."/>
            <person name="Kyrpides N.C."/>
            <person name="Woyke T."/>
        </authorList>
    </citation>
    <scope>NUCLEOTIDE SEQUENCE</scope>
    <source>
        <strain evidence="2">GVMAG-S-1074260-58</strain>
    </source>
</reference>
<dbReference type="AlphaFoldDB" id="A0A6C0JWS7"/>
<accession>A0A6C0JWS7</accession>
<evidence type="ECO:0000313" key="2">
    <source>
        <dbReference type="EMBL" id="QHU09381.1"/>
    </source>
</evidence>
<proteinExistence type="predicted"/>
<sequence length="66" mass="7630">MSIRQLLYIIVFSICIVYVSSAIFSFFGIGLDVYGNYVFFILAMLLLYMFLPKNTGQLFVRTDTQN</sequence>